<dbReference type="InterPro" id="IPR002695">
    <property type="entry name" value="PurH-like"/>
</dbReference>
<organism evidence="1 2">
    <name type="scientific">Clavibacter tessellarius</name>
    <dbReference type="NCBI Taxonomy" id="31965"/>
    <lineage>
        <taxon>Bacteria</taxon>
        <taxon>Bacillati</taxon>
        <taxon>Actinomycetota</taxon>
        <taxon>Actinomycetes</taxon>
        <taxon>Micrococcales</taxon>
        <taxon>Microbacteriaceae</taxon>
        <taxon>Clavibacter</taxon>
    </lineage>
</organism>
<sequence length="386" mass="41332">MDMRYGINPHRDPARLAPVLPDAMPFSVVNGELSYVNVLDALNAWQLVREAGVALGAVVAASFKHVSPAGVARSGGLDAVLRADAGLDAAEEVDDVTSAYLRARDADPKSSYGDFIAVSHAVTLDLATRVSSVVSDGIIAPAFEPGAVDILRRKKGGAFVVLEADERVVPPAEESRDVHGVRLTQPRDDMVIDRRLLAPADGGPLPDGAVDDLLLGMVALRYTQSNSVAYVRDGVTLGIGAGQQSRVDCTRLAGAKADAWWLRRLPEVRDMAFRSGVGRQERINGRIRCLEGDMTPDEASRLSRVLLGGVPVIDAARRRAWLAGLDAVAFVSDGFLPFRDNVDHARRHGVCWIAEPGGSVRADEVAAACAEHGIVHVRTGLRLFHH</sequence>
<reference evidence="1 2" key="1">
    <citation type="submission" date="2016-01" db="EMBL/GenBank/DDBJ databases">
        <title>Draft genome sequence of Clavibacter michiganensis subsp. tessellarius DOAB 609.</title>
        <authorList>
            <person name="Tambong J.T."/>
        </authorList>
    </citation>
    <scope>NUCLEOTIDE SEQUENCE [LARGE SCALE GENOMIC DNA]</scope>
    <source>
        <strain evidence="1 2">DOAB 609</strain>
    </source>
</reference>
<dbReference type="AlphaFoldDB" id="A0A154V439"/>
<dbReference type="PANTHER" id="PTHR11692">
    <property type="entry name" value="BIFUNCTIONAL PURINE BIOSYNTHESIS PROTEIN PURH"/>
    <property type="match status" value="1"/>
</dbReference>
<dbReference type="InterPro" id="IPR024050">
    <property type="entry name" value="AICAR_Tfase_insert_dom_sf"/>
</dbReference>
<dbReference type="Gene3D" id="1.10.287.440">
    <property type="match status" value="1"/>
</dbReference>
<dbReference type="GO" id="GO:0005829">
    <property type="term" value="C:cytosol"/>
    <property type="evidence" value="ECO:0007669"/>
    <property type="project" value="TreeGrafter"/>
</dbReference>
<dbReference type="InterPro" id="IPR016193">
    <property type="entry name" value="Cytidine_deaminase-like"/>
</dbReference>
<dbReference type="GO" id="GO:0006189">
    <property type="term" value="P:'de novo' IMP biosynthetic process"/>
    <property type="evidence" value="ECO:0007669"/>
    <property type="project" value="TreeGrafter"/>
</dbReference>
<dbReference type="GO" id="GO:0003937">
    <property type="term" value="F:IMP cyclohydrolase activity"/>
    <property type="evidence" value="ECO:0007669"/>
    <property type="project" value="InterPro"/>
</dbReference>
<dbReference type="EMBL" id="LQXA01000013">
    <property type="protein sequence ID" value="KZC96087.1"/>
    <property type="molecule type" value="Genomic_DNA"/>
</dbReference>
<accession>A0A154V439</accession>
<comment type="caution">
    <text evidence="1">The sequence shown here is derived from an EMBL/GenBank/DDBJ whole genome shotgun (WGS) entry which is preliminary data.</text>
</comment>
<dbReference type="STRING" id="31965.AWH51_04700"/>
<dbReference type="InterPro" id="IPR024051">
    <property type="entry name" value="AICAR_Tfase_dup_dom_sf"/>
</dbReference>
<proteinExistence type="predicted"/>
<dbReference type="SUPFAM" id="SSF53927">
    <property type="entry name" value="Cytidine deaminase-like"/>
    <property type="match status" value="1"/>
</dbReference>
<evidence type="ECO:0000313" key="2">
    <source>
        <dbReference type="Proteomes" id="UP000076218"/>
    </source>
</evidence>
<name>A0A154V439_9MICO</name>
<dbReference type="GO" id="GO:0004643">
    <property type="term" value="F:phosphoribosylaminoimidazolecarboxamide formyltransferase activity"/>
    <property type="evidence" value="ECO:0007669"/>
    <property type="project" value="InterPro"/>
</dbReference>
<dbReference type="Gene3D" id="3.40.140.20">
    <property type="match status" value="2"/>
</dbReference>
<dbReference type="NCBIfam" id="NF005492">
    <property type="entry name" value="PRK07106.1"/>
    <property type="match status" value="1"/>
</dbReference>
<evidence type="ECO:0000313" key="1">
    <source>
        <dbReference type="EMBL" id="KZC96087.1"/>
    </source>
</evidence>
<dbReference type="SMART" id="SM00798">
    <property type="entry name" value="AICARFT_IMPCHas"/>
    <property type="match status" value="1"/>
</dbReference>
<gene>
    <name evidence="1" type="ORF">AWH51_04700</name>
</gene>
<dbReference type="OrthoDB" id="9802065at2"/>
<dbReference type="Pfam" id="PF01808">
    <property type="entry name" value="AICARFT_IMPCHas"/>
    <property type="match status" value="1"/>
</dbReference>
<protein>
    <submittedName>
        <fullName evidence="1">5-aminoimidazole-4-carboxamide ribonucleotide transformylase</fullName>
    </submittedName>
</protein>
<dbReference type="PANTHER" id="PTHR11692:SF0">
    <property type="entry name" value="BIFUNCTIONAL PURINE BIOSYNTHESIS PROTEIN ATIC"/>
    <property type="match status" value="1"/>
</dbReference>
<dbReference type="Proteomes" id="UP000076218">
    <property type="component" value="Unassembled WGS sequence"/>
</dbReference>